<dbReference type="Pfam" id="PF01408">
    <property type="entry name" value="GFO_IDH_MocA"/>
    <property type="match status" value="1"/>
</dbReference>
<keyword evidence="4" id="KW-1185">Reference proteome</keyword>
<dbReference type="RefSeq" id="WP_109604168.1">
    <property type="nucleotide sequence ID" value="NZ_QGGI01000004.1"/>
</dbReference>
<dbReference type="SUPFAM" id="SSF51735">
    <property type="entry name" value="NAD(P)-binding Rossmann-fold domains"/>
    <property type="match status" value="1"/>
</dbReference>
<feature type="domain" description="Gfo/Idh/MocA-like oxidoreductase N-terminal" evidence="1">
    <location>
        <begin position="2"/>
        <end position="121"/>
    </location>
</feature>
<protein>
    <submittedName>
        <fullName evidence="3">Dehydrogenase</fullName>
    </submittedName>
</protein>
<evidence type="ECO:0000313" key="4">
    <source>
        <dbReference type="Proteomes" id="UP000245921"/>
    </source>
</evidence>
<gene>
    <name evidence="3" type="ORF">C7380_10444</name>
</gene>
<dbReference type="SUPFAM" id="SSF55347">
    <property type="entry name" value="Glyceraldehyde-3-phosphate dehydrogenase-like, C-terminal domain"/>
    <property type="match status" value="1"/>
</dbReference>
<dbReference type="PANTHER" id="PTHR43377:SF1">
    <property type="entry name" value="BILIVERDIN REDUCTASE A"/>
    <property type="match status" value="1"/>
</dbReference>
<evidence type="ECO:0000259" key="2">
    <source>
        <dbReference type="Pfam" id="PF22725"/>
    </source>
</evidence>
<dbReference type="GO" id="GO:0000166">
    <property type="term" value="F:nucleotide binding"/>
    <property type="evidence" value="ECO:0007669"/>
    <property type="project" value="InterPro"/>
</dbReference>
<name>A0AA45C7S9_9BACT</name>
<organism evidence="3 4">
    <name type="scientific">Oceanotoga teriensis</name>
    <dbReference type="NCBI Taxonomy" id="515440"/>
    <lineage>
        <taxon>Bacteria</taxon>
        <taxon>Thermotogati</taxon>
        <taxon>Thermotogota</taxon>
        <taxon>Thermotogae</taxon>
        <taxon>Petrotogales</taxon>
        <taxon>Petrotogaceae</taxon>
        <taxon>Oceanotoga</taxon>
    </lineage>
</organism>
<reference evidence="3 4" key="1">
    <citation type="submission" date="2018-05" db="EMBL/GenBank/DDBJ databases">
        <title>Genomic Encyclopedia of Type Strains, Phase IV (KMG-IV): sequencing the most valuable type-strain genomes for metagenomic binning, comparative biology and taxonomic classification.</title>
        <authorList>
            <person name="Goeker M."/>
        </authorList>
    </citation>
    <scope>NUCLEOTIDE SEQUENCE [LARGE SCALE GENOMIC DNA]</scope>
    <source>
        <strain evidence="3 4">DSM 24906</strain>
    </source>
</reference>
<dbReference type="InterPro" id="IPR036291">
    <property type="entry name" value="NAD(P)-bd_dom_sf"/>
</dbReference>
<evidence type="ECO:0000259" key="1">
    <source>
        <dbReference type="Pfam" id="PF01408"/>
    </source>
</evidence>
<accession>A0AA45C7S9</accession>
<dbReference type="AlphaFoldDB" id="A0AA45C7S9"/>
<feature type="domain" description="GFO/IDH/MocA-like oxidoreductase" evidence="2">
    <location>
        <begin position="129"/>
        <end position="254"/>
    </location>
</feature>
<evidence type="ECO:0000313" key="3">
    <source>
        <dbReference type="EMBL" id="PWJ95630.1"/>
    </source>
</evidence>
<dbReference type="Proteomes" id="UP000245921">
    <property type="component" value="Unassembled WGS sequence"/>
</dbReference>
<dbReference type="InterPro" id="IPR000683">
    <property type="entry name" value="Gfo/Idh/MocA-like_OxRdtase_N"/>
</dbReference>
<dbReference type="InterPro" id="IPR051450">
    <property type="entry name" value="Gfo/Idh/MocA_Oxidoreductases"/>
</dbReference>
<dbReference type="EMBL" id="QGGI01000004">
    <property type="protein sequence ID" value="PWJ95630.1"/>
    <property type="molecule type" value="Genomic_DNA"/>
</dbReference>
<comment type="caution">
    <text evidence="3">The sequence shown here is derived from an EMBL/GenBank/DDBJ whole genome shotgun (WGS) entry which is preliminary data.</text>
</comment>
<sequence>MLNIGLIGCGMMGKVHTNAYKNLKDVDFNVKYVSDFIKEKSDFCEKELNTSTATFEEIINDEEIDVIDLCTPTYTHKDLAIKAAKKGKNIFCEKPIALNEKDAQEIIDVCKENNVKLMIGHVVRFFPEYKKAKMLIENNEIGKATIARFYRGGVYPSHGIDNWFNDLEKSGGVFVDLSIHDFDFLRTIFGEIESIEARSAKISYGNIKNFDHGTAILKFKNGKIAHVEGSWAEPENMPINFKTDYEIFGDDGMLNYDSEKSLTFRIQKNKQYTRMNPSNINPYMEEIKAFLLSVINNEEPPVSGEEALKSLKIALAANKSAKEKRTICFEEMN</sequence>
<dbReference type="Gene3D" id="3.40.50.720">
    <property type="entry name" value="NAD(P)-binding Rossmann-like Domain"/>
    <property type="match status" value="1"/>
</dbReference>
<dbReference type="InterPro" id="IPR055170">
    <property type="entry name" value="GFO_IDH_MocA-like_dom"/>
</dbReference>
<dbReference type="PANTHER" id="PTHR43377">
    <property type="entry name" value="BILIVERDIN REDUCTASE A"/>
    <property type="match status" value="1"/>
</dbReference>
<dbReference type="Gene3D" id="3.30.360.10">
    <property type="entry name" value="Dihydrodipicolinate Reductase, domain 2"/>
    <property type="match status" value="1"/>
</dbReference>
<proteinExistence type="predicted"/>
<dbReference type="Pfam" id="PF22725">
    <property type="entry name" value="GFO_IDH_MocA_C3"/>
    <property type="match status" value="1"/>
</dbReference>